<organism evidence="2">
    <name type="scientific">Ralstonia solanacearum</name>
    <name type="common">Pseudomonas solanacearum</name>
    <dbReference type="NCBI Taxonomy" id="305"/>
    <lineage>
        <taxon>Bacteria</taxon>
        <taxon>Pseudomonadati</taxon>
        <taxon>Pseudomonadota</taxon>
        <taxon>Betaproteobacteria</taxon>
        <taxon>Burkholderiales</taxon>
        <taxon>Burkholderiaceae</taxon>
        <taxon>Ralstonia</taxon>
        <taxon>Ralstonia solanacearum species complex</taxon>
    </lineage>
</organism>
<feature type="compositionally biased region" description="Low complexity" evidence="1">
    <location>
        <begin position="31"/>
        <end position="44"/>
    </location>
</feature>
<reference evidence="2" key="1">
    <citation type="journal article" date="2004" name="Mol. Microbiol.">
        <title>Genetic screening of Hrp type III-related pathogenicity genes controlled by the HrpB transcriptional activator in Ralstonia solanacearum.</title>
        <authorList>
            <person name="Mukaihara T."/>
            <person name="Tamura N."/>
            <person name="Murata Y."/>
            <person name="Iwabuchi M."/>
        </authorList>
    </citation>
    <scope>NUCLEOTIDE SEQUENCE</scope>
    <source>
        <strain evidence="2">RS1000</strain>
    </source>
</reference>
<feature type="region of interest" description="Disordered" evidence="1">
    <location>
        <begin position="1"/>
        <end position="116"/>
    </location>
</feature>
<evidence type="ECO:0000256" key="1">
    <source>
        <dbReference type="SAM" id="MobiDB-lite"/>
    </source>
</evidence>
<gene>
    <name evidence="2" type="primary">hpx28</name>
</gene>
<sequence>MRPTAPRIGPPSATVSGEPAADAVPQHAEPGRTGRPPRARGLPLEQRRTGPAARNPRGAVTQGDAGASDALHGQALSAEAPRRSNVAGPPADRAESVPSRVRGGTQPQASKELRARRQLPAEVVRQLSETVHMQVLLANGFAWDSGLADDLDDVRLDSARQLSAIAHRDVMPPESANLVFAKLVKGRALILNSAQDQGGCRSPALAGLLFLGEHHNRWKAHNGMPSHTLPALIYGPGQDSDGFAAAISGSGGFGTSHLHVRGKAVNNASVIAHESVHEAQYNKRLGLFNALMLRAPTTHVDTTAHARAGFLEAARTLPVLPPTDVSAETAKICYVSDPTEAQAYLEEAQLRSLLPSDQGMGAYVPRQDARLHELADLLAEVADALNVAGPQEQAARGILAEFDPARYPEAGEALERILLSAASLHEMAESTAWDAGAADAWKGTLEILRQRCDAIRTEPPLGSGLLGLADALERFLVDTAKQRSAQALALIADTLEVFLERVAQTHGHAVHALKARQVTPEALDAAKQDPIGVLGQLLERCGFAHAQGLPAAISAARSASGFSSAVADLKTRLGKEEPVAADDLREVVVLLASRLLGLAPSQLPAALVPAVNLYASPVVVLPNVAGLNGVSHQKRKAAFDVATWQLHIPRNVFDAPERLESRLAGLAADVAYAAVSLREDKQFETNHPLFALWYGPLSKRFTNALAAAEVVASSRDFLARHPDSAAAALHAIVQAVRVDDGIEARAWHLGPRAEVKRASHAGTELPDRAWPGEDEARPDAGAARYAYQSRTFERWHVYSVAFRRAIAHL</sequence>
<proteinExistence type="predicted"/>
<dbReference type="EMBL" id="AB178022">
    <property type="protein sequence ID" value="BAD42407.1"/>
    <property type="molecule type" value="Genomic_DNA"/>
</dbReference>
<evidence type="ECO:0000313" key="2">
    <source>
        <dbReference type="EMBL" id="BAD42407.1"/>
    </source>
</evidence>
<name>Q68A38_RALSL</name>
<accession>Q68A38</accession>
<protein>
    <submittedName>
        <fullName evidence="2">Uncharacterized protein hpx28</fullName>
    </submittedName>
</protein>
<dbReference type="AlphaFoldDB" id="Q68A38"/>